<keyword evidence="3" id="KW-1185">Reference proteome</keyword>
<dbReference type="EMBL" id="CAJFCW020000006">
    <property type="protein sequence ID" value="CAG9127900.1"/>
    <property type="molecule type" value="Genomic_DNA"/>
</dbReference>
<evidence type="ECO:0000259" key="1">
    <source>
        <dbReference type="Pfam" id="PF11977"/>
    </source>
</evidence>
<proteinExistence type="predicted"/>
<dbReference type="Gene3D" id="3.40.50.11980">
    <property type="match status" value="1"/>
</dbReference>
<organism evidence="2 3">
    <name type="scientific">Bursaphelenchus okinawaensis</name>
    <dbReference type="NCBI Taxonomy" id="465554"/>
    <lineage>
        <taxon>Eukaryota</taxon>
        <taxon>Metazoa</taxon>
        <taxon>Ecdysozoa</taxon>
        <taxon>Nematoda</taxon>
        <taxon>Chromadorea</taxon>
        <taxon>Rhabditida</taxon>
        <taxon>Tylenchina</taxon>
        <taxon>Tylenchomorpha</taxon>
        <taxon>Aphelenchoidea</taxon>
        <taxon>Aphelenchoididae</taxon>
        <taxon>Bursaphelenchus</taxon>
    </lineage>
</organism>
<sequence>MIMIGKFNQSSTVFRVNKRKEVEDDVKEKKADVVVPKELKVEYCRRVVVIDGCNVISKASKACYSIHSAREKANALTLLLMVNDLISKKFEVFVTLKDYYMNARVTDYYFVIEQFQLMEILHVLPDMVDDDRVILNTAVTYNGAIISNDRFRDKEGEFEDVKRRRIDFNYDLIPWESKEVLAKRKLQFGLKFNYTALKRNSLCSSSMPDYPNVKKLYDSISPMYFESTKRRLDIMASYVQLEQCYAYAVPLNKPVYLQGDDIPSFYEYMERRIAFESRKNRINS</sequence>
<dbReference type="Proteomes" id="UP000614601">
    <property type="component" value="Unassembled WGS sequence"/>
</dbReference>
<dbReference type="Pfam" id="PF11977">
    <property type="entry name" value="RNase_Zc3h12a"/>
    <property type="match status" value="1"/>
</dbReference>
<name>A0A811LM55_9BILA</name>
<gene>
    <name evidence="2" type="ORF">BOKJ2_LOCUS14281</name>
</gene>
<protein>
    <recommendedName>
        <fullName evidence="1">RNase NYN domain-containing protein</fullName>
    </recommendedName>
</protein>
<dbReference type="Proteomes" id="UP000783686">
    <property type="component" value="Unassembled WGS sequence"/>
</dbReference>
<feature type="domain" description="RNase NYN" evidence="1">
    <location>
        <begin position="45"/>
        <end position="170"/>
    </location>
</feature>
<reference evidence="2" key="1">
    <citation type="submission" date="2020-09" db="EMBL/GenBank/DDBJ databases">
        <authorList>
            <person name="Kikuchi T."/>
        </authorList>
    </citation>
    <scope>NUCLEOTIDE SEQUENCE</scope>
    <source>
        <strain evidence="2">SH1</strain>
    </source>
</reference>
<comment type="caution">
    <text evidence="2">The sequence shown here is derived from an EMBL/GenBank/DDBJ whole genome shotgun (WGS) entry which is preliminary data.</text>
</comment>
<evidence type="ECO:0000313" key="3">
    <source>
        <dbReference type="Proteomes" id="UP000614601"/>
    </source>
</evidence>
<dbReference type="InterPro" id="IPR021869">
    <property type="entry name" value="RNase_Zc3h12_NYN"/>
</dbReference>
<evidence type="ECO:0000313" key="2">
    <source>
        <dbReference type="EMBL" id="CAD5230717.1"/>
    </source>
</evidence>
<dbReference type="OrthoDB" id="392925at2759"/>
<dbReference type="EMBL" id="CAJFDH010000006">
    <property type="protein sequence ID" value="CAD5230717.1"/>
    <property type="molecule type" value="Genomic_DNA"/>
</dbReference>
<accession>A0A811LM55</accession>
<dbReference type="AlphaFoldDB" id="A0A811LM55"/>